<proteinExistence type="predicted"/>
<gene>
    <name evidence="1" type="ORF">DZF91_13850</name>
</gene>
<keyword evidence="2" id="KW-1185">Reference proteome</keyword>
<comment type="caution">
    <text evidence="1">The sequence shown here is derived from an EMBL/GenBank/DDBJ whole genome shotgun (WGS) entry which is preliminary data.</text>
</comment>
<dbReference type="EMBL" id="QURH01000236">
    <property type="protein sequence ID" value="RFU41051.1"/>
    <property type="molecule type" value="Genomic_DNA"/>
</dbReference>
<evidence type="ECO:0000313" key="1">
    <source>
        <dbReference type="EMBL" id="RFU41051.1"/>
    </source>
</evidence>
<name>A0A372JM14_9ACTN</name>
<dbReference type="AlphaFoldDB" id="A0A372JM14"/>
<reference evidence="1 2" key="1">
    <citation type="submission" date="2018-08" db="EMBL/GenBank/DDBJ databases">
        <title>Actinomadura jelena sp. nov., a novel Actinomycete isolated from soil in Chad.</title>
        <authorList>
            <person name="Shi L."/>
        </authorList>
    </citation>
    <scope>NUCLEOTIDE SEQUENCE [LARGE SCALE GENOMIC DNA]</scope>
    <source>
        <strain evidence="1 2">NEAU-G17</strain>
    </source>
</reference>
<evidence type="ECO:0000313" key="2">
    <source>
        <dbReference type="Proteomes" id="UP000261811"/>
    </source>
</evidence>
<organism evidence="1 2">
    <name type="scientific">Actinomadura logoneensis</name>
    <dbReference type="NCBI Taxonomy" id="2293572"/>
    <lineage>
        <taxon>Bacteria</taxon>
        <taxon>Bacillati</taxon>
        <taxon>Actinomycetota</taxon>
        <taxon>Actinomycetes</taxon>
        <taxon>Streptosporangiales</taxon>
        <taxon>Thermomonosporaceae</taxon>
        <taxon>Actinomadura</taxon>
    </lineage>
</organism>
<sequence length="78" mass="8655">MFARLLSVSMNRDVCEGIRAALRREFPEWTIIQARDTGRWWATRGPGPGELVQEGPSVAEADTPEGLRRLRELGFGGG</sequence>
<protein>
    <submittedName>
        <fullName evidence="1">Uncharacterized protein</fullName>
    </submittedName>
</protein>
<accession>A0A372JM14</accession>
<dbReference type="Proteomes" id="UP000261811">
    <property type="component" value="Unassembled WGS sequence"/>
</dbReference>